<reference evidence="2 3" key="1">
    <citation type="submission" date="2019-12" db="EMBL/GenBank/DDBJ databases">
        <title>Litoreibacter badius sp. nov., a novel bacteriochlorophyll a-containing bacterium in the genus Litoreibacter.</title>
        <authorList>
            <person name="Kanamuro M."/>
            <person name="Takabe Y."/>
            <person name="Mori K."/>
            <person name="Takaichi S."/>
            <person name="Hanada S."/>
        </authorList>
    </citation>
    <scope>NUCLEOTIDE SEQUENCE [LARGE SCALE GENOMIC DNA]</scope>
    <source>
        <strain evidence="2 3">K6</strain>
    </source>
</reference>
<comment type="caution">
    <text evidence="2">The sequence shown here is derived from an EMBL/GenBank/DDBJ whole genome shotgun (WGS) entry which is preliminary data.</text>
</comment>
<name>A0A6N6JD94_9RHOB</name>
<evidence type="ECO:0000313" key="3">
    <source>
        <dbReference type="Proteomes" id="UP000436822"/>
    </source>
</evidence>
<dbReference type="OrthoDB" id="123556at2"/>
<dbReference type="SUPFAM" id="SSF47413">
    <property type="entry name" value="lambda repressor-like DNA-binding domains"/>
    <property type="match status" value="1"/>
</dbReference>
<dbReference type="Proteomes" id="UP000436822">
    <property type="component" value="Unassembled WGS sequence"/>
</dbReference>
<dbReference type="Pfam" id="PF01381">
    <property type="entry name" value="HTH_3"/>
    <property type="match status" value="1"/>
</dbReference>
<gene>
    <name evidence="2" type="ORF">KIN_08740</name>
</gene>
<accession>A0A6N6JD94</accession>
<dbReference type="InterPro" id="IPR001387">
    <property type="entry name" value="Cro/C1-type_HTH"/>
</dbReference>
<evidence type="ECO:0000259" key="1">
    <source>
        <dbReference type="PROSITE" id="PS50943"/>
    </source>
</evidence>
<dbReference type="SMART" id="SM00530">
    <property type="entry name" value="HTH_XRE"/>
    <property type="match status" value="1"/>
</dbReference>
<dbReference type="GO" id="GO:0003677">
    <property type="term" value="F:DNA binding"/>
    <property type="evidence" value="ECO:0007669"/>
    <property type="project" value="InterPro"/>
</dbReference>
<dbReference type="AlphaFoldDB" id="A0A6N6JD94"/>
<dbReference type="CDD" id="cd00093">
    <property type="entry name" value="HTH_XRE"/>
    <property type="match status" value="1"/>
</dbReference>
<evidence type="ECO:0000313" key="2">
    <source>
        <dbReference type="EMBL" id="GFE63800.1"/>
    </source>
</evidence>
<feature type="domain" description="HTH cro/C1-type" evidence="1">
    <location>
        <begin position="22"/>
        <end position="61"/>
    </location>
</feature>
<dbReference type="Gene3D" id="1.10.260.40">
    <property type="entry name" value="lambda repressor-like DNA-binding domains"/>
    <property type="match status" value="1"/>
</dbReference>
<protein>
    <submittedName>
        <fullName evidence="2">Transcriptional regulator</fullName>
    </submittedName>
</protein>
<keyword evidence="3" id="KW-1185">Reference proteome</keyword>
<sequence length="190" mass="21265">MHSASKATQPPAKPFPSFGQRLRRQRRALGLKQLALADQLGVDQTSVSRWEAGHHTPDAELQHRAFDVLARSRKDDAALRRLVENSIDCVHLVEEVSHICLAYSKSRAADWKTSQRTMLGISLWQFATDEIRNEEAKLADAGWWSTQVPEPRLFCTSGAEHDLIRISAGGILWERLYLADGTPVRLVTGA</sequence>
<dbReference type="EMBL" id="BLJE01000001">
    <property type="protein sequence ID" value="GFE63800.1"/>
    <property type="molecule type" value="Genomic_DNA"/>
</dbReference>
<dbReference type="PROSITE" id="PS50943">
    <property type="entry name" value="HTH_CROC1"/>
    <property type="match status" value="1"/>
</dbReference>
<dbReference type="RefSeq" id="WP_159804697.1">
    <property type="nucleotide sequence ID" value="NZ_BLJE01000001.1"/>
</dbReference>
<proteinExistence type="predicted"/>
<organism evidence="2 3">
    <name type="scientific">Litoreibacter roseus</name>
    <dbReference type="NCBI Taxonomy" id="2601869"/>
    <lineage>
        <taxon>Bacteria</taxon>
        <taxon>Pseudomonadati</taxon>
        <taxon>Pseudomonadota</taxon>
        <taxon>Alphaproteobacteria</taxon>
        <taxon>Rhodobacterales</taxon>
        <taxon>Roseobacteraceae</taxon>
        <taxon>Litoreibacter</taxon>
    </lineage>
</organism>
<dbReference type="InterPro" id="IPR010982">
    <property type="entry name" value="Lambda_DNA-bd_dom_sf"/>
</dbReference>